<dbReference type="SMART" id="SM00054">
    <property type="entry name" value="EFh"/>
    <property type="match status" value="6"/>
</dbReference>
<dbReference type="Proteomes" id="UP001597389">
    <property type="component" value="Unassembled WGS sequence"/>
</dbReference>
<dbReference type="PANTHER" id="PTHR10827:SF98">
    <property type="entry name" value="45 KDA CALCIUM-BINDING PROTEIN"/>
    <property type="match status" value="1"/>
</dbReference>
<keyword evidence="1" id="KW-0479">Metal-binding</keyword>
<evidence type="ECO:0000256" key="1">
    <source>
        <dbReference type="ARBA" id="ARBA00022723"/>
    </source>
</evidence>
<feature type="domain" description="EF-hand" evidence="5">
    <location>
        <begin position="125"/>
        <end position="160"/>
    </location>
</feature>
<feature type="domain" description="EF-hand" evidence="5">
    <location>
        <begin position="230"/>
        <end position="265"/>
    </location>
</feature>
<comment type="caution">
    <text evidence="6">The sequence shown here is derived from an EMBL/GenBank/DDBJ whole genome shotgun (WGS) entry which is preliminary data.</text>
</comment>
<feature type="compositionally biased region" description="Basic and acidic residues" evidence="3">
    <location>
        <begin position="224"/>
        <end position="244"/>
    </location>
</feature>
<feature type="compositionally biased region" description="Basic residues" evidence="3">
    <location>
        <begin position="278"/>
        <end position="288"/>
    </location>
</feature>
<evidence type="ECO:0000313" key="6">
    <source>
        <dbReference type="EMBL" id="MFD2159995.1"/>
    </source>
</evidence>
<evidence type="ECO:0000256" key="3">
    <source>
        <dbReference type="SAM" id="MobiDB-lite"/>
    </source>
</evidence>
<keyword evidence="2" id="KW-0677">Repeat</keyword>
<dbReference type="PROSITE" id="PS50222">
    <property type="entry name" value="EF_HAND_2"/>
    <property type="match status" value="2"/>
</dbReference>
<dbReference type="EMBL" id="JBHUJB010000061">
    <property type="protein sequence ID" value="MFD2159995.1"/>
    <property type="molecule type" value="Genomic_DNA"/>
</dbReference>
<dbReference type="SUPFAM" id="SSF47473">
    <property type="entry name" value="EF-hand"/>
    <property type="match status" value="2"/>
</dbReference>
<dbReference type="InterPro" id="IPR011992">
    <property type="entry name" value="EF-hand-dom_pair"/>
</dbReference>
<feature type="region of interest" description="Disordered" evidence="3">
    <location>
        <begin position="25"/>
        <end position="163"/>
    </location>
</feature>
<sequence>MKRALFTSSISIIGIAFALPVMAQGPANGERSRPSREDLLKRFDADGDGSISEEERRAMREARAERAKPGFHGDRERGDWRKRSAHGGRFDKEVMERFDKDGDGKLSDEERKEARDAIAKRYGSRGDKMQKELLKRFDKDGDGKLSEDERRELRRSWEKRKRGHSEWMEQAKKRFMLQFDEDGDGQLSEEEKAKAKEVIAERMSELKKELIEKYDLDGDGTLSEEERKTAHEKEKAEMLERFDADGDGTLNAEEKQKAMEHMMEHAPFRLMHQLRQGGHGKKPHHHRGERRDSPSPEKRGGRDF</sequence>
<dbReference type="CDD" id="cd00051">
    <property type="entry name" value="EFh"/>
    <property type="match status" value="1"/>
</dbReference>
<evidence type="ECO:0000256" key="4">
    <source>
        <dbReference type="SAM" id="SignalP"/>
    </source>
</evidence>
<dbReference type="PANTHER" id="PTHR10827">
    <property type="entry name" value="RETICULOCALBIN"/>
    <property type="match status" value="1"/>
</dbReference>
<dbReference type="RefSeq" id="WP_377088959.1">
    <property type="nucleotide sequence ID" value="NZ_JBHSJL010000014.1"/>
</dbReference>
<feature type="signal peptide" evidence="4">
    <location>
        <begin position="1"/>
        <end position="23"/>
    </location>
</feature>
<keyword evidence="7" id="KW-1185">Reference proteome</keyword>
<name>A0ABW4ZDK5_9BACT</name>
<feature type="chain" id="PRO_5047383983" evidence="4">
    <location>
        <begin position="24"/>
        <end position="304"/>
    </location>
</feature>
<dbReference type="InterPro" id="IPR002048">
    <property type="entry name" value="EF_hand_dom"/>
</dbReference>
<evidence type="ECO:0000259" key="5">
    <source>
        <dbReference type="PROSITE" id="PS50222"/>
    </source>
</evidence>
<organism evidence="6 7">
    <name type="scientific">Rubritalea tangerina</name>
    <dbReference type="NCBI Taxonomy" id="430798"/>
    <lineage>
        <taxon>Bacteria</taxon>
        <taxon>Pseudomonadati</taxon>
        <taxon>Verrucomicrobiota</taxon>
        <taxon>Verrucomicrobiia</taxon>
        <taxon>Verrucomicrobiales</taxon>
        <taxon>Rubritaleaceae</taxon>
        <taxon>Rubritalea</taxon>
    </lineage>
</organism>
<feature type="region of interest" description="Disordered" evidence="3">
    <location>
        <begin position="217"/>
        <end position="255"/>
    </location>
</feature>
<evidence type="ECO:0000256" key="2">
    <source>
        <dbReference type="ARBA" id="ARBA00022737"/>
    </source>
</evidence>
<dbReference type="Pfam" id="PF13202">
    <property type="entry name" value="EF-hand_5"/>
    <property type="match status" value="4"/>
</dbReference>
<reference evidence="7" key="1">
    <citation type="journal article" date="2019" name="Int. J. Syst. Evol. Microbiol.">
        <title>The Global Catalogue of Microorganisms (GCM) 10K type strain sequencing project: providing services to taxonomists for standard genome sequencing and annotation.</title>
        <authorList>
            <consortium name="The Broad Institute Genomics Platform"/>
            <consortium name="The Broad Institute Genome Sequencing Center for Infectious Disease"/>
            <person name="Wu L."/>
            <person name="Ma J."/>
        </authorList>
    </citation>
    <scope>NUCLEOTIDE SEQUENCE [LARGE SCALE GENOMIC DNA]</scope>
    <source>
        <strain evidence="7">CCUG 57942</strain>
    </source>
</reference>
<feature type="region of interest" description="Disordered" evidence="3">
    <location>
        <begin position="268"/>
        <end position="304"/>
    </location>
</feature>
<feature type="compositionally biased region" description="Basic and acidic residues" evidence="3">
    <location>
        <begin position="53"/>
        <end position="156"/>
    </location>
</feature>
<feature type="compositionally biased region" description="Basic and acidic residues" evidence="3">
    <location>
        <begin position="289"/>
        <end position="304"/>
    </location>
</feature>
<proteinExistence type="predicted"/>
<dbReference type="Pfam" id="PF13499">
    <property type="entry name" value="EF-hand_7"/>
    <property type="match status" value="1"/>
</dbReference>
<evidence type="ECO:0000313" key="7">
    <source>
        <dbReference type="Proteomes" id="UP001597389"/>
    </source>
</evidence>
<accession>A0ABW4ZDK5</accession>
<keyword evidence="4" id="KW-0732">Signal</keyword>
<protein>
    <submittedName>
        <fullName evidence="6">EF-hand domain-containing protein</fullName>
    </submittedName>
</protein>
<gene>
    <name evidence="6" type="ORF">ACFSW8_13890</name>
</gene>
<feature type="compositionally biased region" description="Basic and acidic residues" evidence="3">
    <location>
        <begin position="30"/>
        <end position="45"/>
    </location>
</feature>
<dbReference type="Gene3D" id="1.10.238.10">
    <property type="entry name" value="EF-hand"/>
    <property type="match status" value="4"/>
</dbReference>